<dbReference type="STRING" id="1618570.UT08_C0014G0009"/>
<reference evidence="1 2" key="1">
    <citation type="journal article" date="2015" name="Nature">
        <title>rRNA introns, odd ribosomes, and small enigmatic genomes across a large radiation of phyla.</title>
        <authorList>
            <person name="Brown C.T."/>
            <person name="Hug L.A."/>
            <person name="Thomas B.C."/>
            <person name="Sharon I."/>
            <person name="Castelle C.J."/>
            <person name="Singh A."/>
            <person name="Wilkins M.J."/>
            <person name="Williams K.H."/>
            <person name="Banfield J.F."/>
        </authorList>
    </citation>
    <scope>NUCLEOTIDE SEQUENCE [LARGE SCALE GENOMIC DNA]</scope>
</reference>
<sequence length="341" mass="39873">MPHTRKSIICSKLKYLYLNQNLTLLEIGNLLGYSSRTIQIRAHECKIKLRDAGPPKPRISDKKLLYLYLKKRFSSRKIAKQYGCAYSYIDTRIKKLNIPLRTLSSSHIKTKRVNFSRDLNEKAYLIGFRIGDLRVRKMYPNSETILVDCGSTKTEQVKLIKKLFYIYGRVWVSTPKNDGKVQIECSLNSSFSFLLPKYSEFPSWTLRRNNLFLNILAGFIDAEGSFYVSSNRKSAYFSIGNYNTYILNQIKEMLTSKGYKIRFFKGVAKGYTGKDGFKHNQDYWILSIYRKIDLFKFIYTIRPFLKHKDKIKAAGEVIRNLKTRNEKFGFKGIGMLHFKHV</sequence>
<proteinExistence type="predicted"/>
<dbReference type="InterPro" id="IPR027434">
    <property type="entry name" value="Homing_endonucl"/>
</dbReference>
<name>A0A0G0L146_9BACT</name>
<comment type="caution">
    <text evidence="1">The sequence shown here is derived from an EMBL/GenBank/DDBJ whole genome shotgun (WGS) entry which is preliminary data.</text>
</comment>
<dbReference type="Proteomes" id="UP000034081">
    <property type="component" value="Unassembled WGS sequence"/>
</dbReference>
<dbReference type="SUPFAM" id="SSF55608">
    <property type="entry name" value="Homing endonucleases"/>
    <property type="match status" value="1"/>
</dbReference>
<accession>A0A0G0L146</accession>
<gene>
    <name evidence="1" type="ORF">UT08_C0014G0009</name>
</gene>
<dbReference type="EMBL" id="LBVL01000014">
    <property type="protein sequence ID" value="KKQ84717.1"/>
    <property type="molecule type" value="Genomic_DNA"/>
</dbReference>
<protein>
    <submittedName>
        <fullName evidence="1">Uncharacterized protein</fullName>
    </submittedName>
</protein>
<dbReference type="Gene3D" id="3.10.28.10">
    <property type="entry name" value="Homing endonucleases"/>
    <property type="match status" value="1"/>
</dbReference>
<dbReference type="AlphaFoldDB" id="A0A0G0L146"/>
<evidence type="ECO:0000313" key="2">
    <source>
        <dbReference type="Proteomes" id="UP000034081"/>
    </source>
</evidence>
<evidence type="ECO:0000313" key="1">
    <source>
        <dbReference type="EMBL" id="KKQ84717.1"/>
    </source>
</evidence>
<organism evidence="1 2">
    <name type="scientific">Candidatus Woesebacteria bacterium GW2011_GWB1_38_8</name>
    <dbReference type="NCBI Taxonomy" id="1618570"/>
    <lineage>
        <taxon>Bacteria</taxon>
        <taxon>Candidatus Woeseibacteriota</taxon>
    </lineage>
</organism>